<dbReference type="PATRIC" id="fig|178901.16.peg.550"/>
<protein>
    <submittedName>
        <fullName evidence="1">Phage related integrase</fullName>
    </submittedName>
</protein>
<comment type="caution">
    <text evidence="1">The sequence shown here is derived from an EMBL/GenBank/DDBJ whole genome shotgun (WGS) entry which is preliminary data.</text>
</comment>
<evidence type="ECO:0000313" key="2">
    <source>
        <dbReference type="Proteomes" id="UP000077349"/>
    </source>
</evidence>
<dbReference type="Proteomes" id="UP000077349">
    <property type="component" value="Unassembled WGS sequence"/>
</dbReference>
<organism evidence="1 2">
    <name type="scientific">Acetobacter malorum</name>
    <dbReference type="NCBI Taxonomy" id="178901"/>
    <lineage>
        <taxon>Bacteria</taxon>
        <taxon>Pseudomonadati</taxon>
        <taxon>Pseudomonadota</taxon>
        <taxon>Alphaproteobacteria</taxon>
        <taxon>Acetobacterales</taxon>
        <taxon>Acetobacteraceae</taxon>
        <taxon>Acetobacter</taxon>
    </lineage>
</organism>
<gene>
    <name evidence="1" type="ORF">Amal_00516</name>
</gene>
<sequence length="73" mass="8133">MGYAIDKGWRQDNPIASVKIKRRKSEGIHPWTDAEIEQYLAQWPPGTPHQIAAILGHKTLSETHALRGPHGAV</sequence>
<evidence type="ECO:0000313" key="1">
    <source>
        <dbReference type="EMBL" id="OAG78503.1"/>
    </source>
</evidence>
<name>A0A177GE36_9PROT</name>
<accession>A0A177GE36</accession>
<dbReference type="EMBL" id="LVHD01000003">
    <property type="protein sequence ID" value="OAG78503.1"/>
    <property type="molecule type" value="Genomic_DNA"/>
</dbReference>
<reference evidence="1 2" key="1">
    <citation type="submission" date="2016-03" db="EMBL/GenBank/DDBJ databases">
        <title>Draft genome sequence of Acetobacter malorum CECT 7742, a strain isolated from strawberry vinegar.</title>
        <authorList>
            <person name="Sainz F."/>
            <person name="Mas A."/>
            <person name="Torija M.J."/>
        </authorList>
    </citation>
    <scope>NUCLEOTIDE SEQUENCE [LARGE SCALE GENOMIC DNA]</scope>
    <source>
        <strain evidence="1 2">CECT 7742</strain>
    </source>
</reference>
<dbReference type="AlphaFoldDB" id="A0A177GE36"/>
<proteinExistence type="predicted"/>